<dbReference type="EMBL" id="NNRN01000057">
    <property type="protein sequence ID" value="OYR25547.1"/>
    <property type="molecule type" value="Genomic_DNA"/>
</dbReference>
<organism evidence="2 3">
    <name type="scientific">Brucella lupini</name>
    <dbReference type="NCBI Taxonomy" id="255457"/>
    <lineage>
        <taxon>Bacteria</taxon>
        <taxon>Pseudomonadati</taxon>
        <taxon>Pseudomonadota</taxon>
        <taxon>Alphaproteobacteria</taxon>
        <taxon>Hyphomicrobiales</taxon>
        <taxon>Brucellaceae</taxon>
        <taxon>Brucella/Ochrobactrum group</taxon>
        <taxon>Brucella</taxon>
    </lineage>
</organism>
<accession>A0A256GEI5</accession>
<evidence type="ECO:0000256" key="1">
    <source>
        <dbReference type="SAM" id="MobiDB-lite"/>
    </source>
</evidence>
<dbReference type="AlphaFoldDB" id="A0A256GEI5"/>
<feature type="compositionally biased region" description="Basic and acidic residues" evidence="1">
    <location>
        <begin position="1"/>
        <end position="21"/>
    </location>
</feature>
<protein>
    <submittedName>
        <fullName evidence="2">Uncharacterized protein</fullName>
    </submittedName>
</protein>
<name>A0A256GEI5_9HYPH</name>
<comment type="caution">
    <text evidence="2">The sequence shown here is derived from an EMBL/GenBank/DDBJ whole genome shotgun (WGS) entry which is preliminary data.</text>
</comment>
<evidence type="ECO:0000313" key="3">
    <source>
        <dbReference type="Proteomes" id="UP000216363"/>
    </source>
</evidence>
<sequence>MVGPESVKDCGESDVSPRDVWDILPVMPRRFHPKPEKGRQSVSNAPGGGT</sequence>
<proteinExistence type="predicted"/>
<evidence type="ECO:0000313" key="2">
    <source>
        <dbReference type="EMBL" id="OYR25547.1"/>
    </source>
</evidence>
<feature type="region of interest" description="Disordered" evidence="1">
    <location>
        <begin position="1"/>
        <end position="50"/>
    </location>
</feature>
<reference evidence="2 3" key="1">
    <citation type="submission" date="2017-07" db="EMBL/GenBank/DDBJ databases">
        <title>Draft genome of Ochrobactrum lupini type strain LUP21.</title>
        <authorList>
            <person name="Krzyzanowska D.M."/>
            <person name="Jafra S."/>
        </authorList>
    </citation>
    <scope>NUCLEOTIDE SEQUENCE [LARGE SCALE GENOMIC DNA]</scope>
    <source>
        <strain evidence="2 3">LUP21</strain>
    </source>
</reference>
<dbReference type="Proteomes" id="UP000216363">
    <property type="component" value="Unassembled WGS sequence"/>
</dbReference>
<gene>
    <name evidence="2" type="ORF">CES86_4225</name>
</gene>